<protein>
    <submittedName>
        <fullName evidence="6">FAD-dependent oxidoreductase</fullName>
    </submittedName>
</protein>
<dbReference type="SUPFAM" id="SSF54909">
    <property type="entry name" value="Dimeric alpha+beta barrel"/>
    <property type="match status" value="2"/>
</dbReference>
<feature type="domain" description="ABM" evidence="5">
    <location>
        <begin position="155"/>
        <end position="243"/>
    </location>
</feature>
<feature type="domain" description="ABM" evidence="5">
    <location>
        <begin position="2"/>
        <end position="90"/>
    </location>
</feature>
<dbReference type="InterPro" id="IPR002938">
    <property type="entry name" value="FAD-bd"/>
</dbReference>
<feature type="compositionally biased region" description="Basic and acidic residues" evidence="4">
    <location>
        <begin position="677"/>
        <end position="689"/>
    </location>
</feature>
<dbReference type="Gene3D" id="3.40.30.120">
    <property type="match status" value="1"/>
</dbReference>
<dbReference type="Gene3D" id="3.30.70.2450">
    <property type="match status" value="1"/>
</dbReference>
<dbReference type="PROSITE" id="PS51725">
    <property type="entry name" value="ABM"/>
    <property type="match status" value="2"/>
</dbReference>
<feature type="region of interest" description="Disordered" evidence="4">
    <location>
        <begin position="246"/>
        <end position="272"/>
    </location>
</feature>
<dbReference type="InterPro" id="IPR011008">
    <property type="entry name" value="Dimeric_a/b-barrel"/>
</dbReference>
<evidence type="ECO:0000259" key="5">
    <source>
        <dbReference type="PROSITE" id="PS51725"/>
    </source>
</evidence>
<dbReference type="InterPro" id="IPR050641">
    <property type="entry name" value="RIFMO-like"/>
</dbReference>
<feature type="compositionally biased region" description="Basic and acidic residues" evidence="4">
    <location>
        <begin position="258"/>
        <end position="272"/>
    </location>
</feature>
<accession>A0ABV8KJT3</accession>
<feature type="region of interest" description="Disordered" evidence="4">
    <location>
        <begin position="113"/>
        <end position="144"/>
    </location>
</feature>
<evidence type="ECO:0000256" key="1">
    <source>
        <dbReference type="ARBA" id="ARBA00001974"/>
    </source>
</evidence>
<sequence>MIRAMWRIRVRPGRADAVVGVWRTVVDRIGALPGNVLHDLLRDADDPYSFTVVTEWVDEAAWRAYRDGPVAACLTDALDALREPPTRADVGADADGQLVLREVLSGAAEFRAPGAAAPSGTAPDGRAGAAAPDGRGRAAAPDGRVRAADADGTAVFVDVEIVVPADRRVEFDRGYPQVAARVAAVPGYRREYLLREPDSDVYHIFAEWADEAAFRRWIGNPAHAREEAGPIAPFLIEFRRRMFHHLPQAEKNPPTRPADGREPGTDKESDVHTTTDVLIVGAGPTGLTVAVELARRGVDCRLIEKQAVPPGQADKAIGIHCRTMEIWADQGIAREAMDAGIWLTGNTVYVNGERIHQMSWELPDLPYGHLGLPQYETERILTERLATLGVRPRRGTELVGFAQDADGVTATVTTAAGETATVRAKYLLGCDGAHSRVRELLGLTFSGGLGRFPQLFMLCDVDVDWDMPDGHLLRFLHETDGRMDGMLVCVPLRGESRYRIATLAPPRFFAQTGGQDAPPGFSEELAEPTLDDLQVALDRLAPPGTRASNLRWSSVFRISHGIVDRYRDGRVFVAGDAAHLHPPAGGQGMNTGIQDAWNLGWKLALAVRGTAASGLLDSYEAERRPEGEEIVGRAVRMAFTDELDRDDLRRQFLQEMGMLLSYPDSPIVGESLSAPDALRDGPRPGDRAPDVGGLRRQGVAHDLRLRDLTHGTRHTLLLYADGTAGAAVLAGLAVLAADVRRQCAGDVDVYLLLGPDAPDPRLLDPPVLRDAAGGFRTGYGAAGSALYLVRPDGHVAFRSRPIDGDALVKHLQLVFGGAR</sequence>
<evidence type="ECO:0000313" key="7">
    <source>
        <dbReference type="Proteomes" id="UP001595868"/>
    </source>
</evidence>
<keyword evidence="7" id="KW-1185">Reference proteome</keyword>
<dbReference type="Pfam" id="PF21274">
    <property type="entry name" value="Rng_hyd_C"/>
    <property type="match status" value="1"/>
</dbReference>
<reference evidence="7" key="1">
    <citation type="journal article" date="2019" name="Int. J. Syst. Evol. Microbiol.">
        <title>The Global Catalogue of Microorganisms (GCM) 10K type strain sequencing project: providing services to taxonomists for standard genome sequencing and annotation.</title>
        <authorList>
            <consortium name="The Broad Institute Genomics Platform"/>
            <consortium name="The Broad Institute Genome Sequencing Center for Infectious Disease"/>
            <person name="Wu L."/>
            <person name="Ma J."/>
        </authorList>
    </citation>
    <scope>NUCLEOTIDE SEQUENCE [LARGE SCALE GENOMIC DNA]</scope>
    <source>
        <strain evidence="7">2902at01</strain>
    </source>
</reference>
<dbReference type="Pfam" id="PF03992">
    <property type="entry name" value="ABM"/>
    <property type="match status" value="2"/>
</dbReference>
<evidence type="ECO:0000256" key="3">
    <source>
        <dbReference type="ARBA" id="ARBA00022827"/>
    </source>
</evidence>
<dbReference type="Gene3D" id="3.50.50.60">
    <property type="entry name" value="FAD/NAD(P)-binding domain"/>
    <property type="match status" value="1"/>
</dbReference>
<dbReference type="SUPFAM" id="SSF51905">
    <property type="entry name" value="FAD/NAD(P)-binding domain"/>
    <property type="match status" value="1"/>
</dbReference>
<proteinExistence type="predicted"/>
<evidence type="ECO:0000256" key="2">
    <source>
        <dbReference type="ARBA" id="ARBA00022630"/>
    </source>
</evidence>
<keyword evidence="3" id="KW-0274">FAD</keyword>
<dbReference type="EMBL" id="JBHSBN010000005">
    <property type="protein sequence ID" value="MFC4106338.1"/>
    <property type="molecule type" value="Genomic_DNA"/>
</dbReference>
<keyword evidence="2" id="KW-0285">Flavoprotein</keyword>
<dbReference type="Gene3D" id="3.30.70.100">
    <property type="match status" value="2"/>
</dbReference>
<dbReference type="InterPro" id="IPR007138">
    <property type="entry name" value="ABM_dom"/>
</dbReference>
<dbReference type="RefSeq" id="WP_377544045.1">
    <property type="nucleotide sequence ID" value="NZ_JBHSBN010000005.1"/>
</dbReference>
<evidence type="ECO:0000313" key="6">
    <source>
        <dbReference type="EMBL" id="MFC4106338.1"/>
    </source>
</evidence>
<comment type="caution">
    <text evidence="6">The sequence shown here is derived from an EMBL/GenBank/DDBJ whole genome shotgun (WGS) entry which is preliminary data.</text>
</comment>
<dbReference type="PANTHER" id="PTHR43004:SF19">
    <property type="entry name" value="BINDING MONOOXYGENASE, PUTATIVE (JCVI)-RELATED"/>
    <property type="match status" value="1"/>
</dbReference>
<feature type="compositionally biased region" description="Low complexity" evidence="4">
    <location>
        <begin position="113"/>
        <end position="142"/>
    </location>
</feature>
<evidence type="ECO:0000256" key="4">
    <source>
        <dbReference type="SAM" id="MobiDB-lite"/>
    </source>
</evidence>
<gene>
    <name evidence="6" type="ORF">ACFOX0_10365</name>
</gene>
<comment type="cofactor">
    <cofactor evidence="1">
        <name>FAD</name>
        <dbReference type="ChEBI" id="CHEBI:57692"/>
    </cofactor>
</comment>
<dbReference type="PANTHER" id="PTHR43004">
    <property type="entry name" value="TRK SYSTEM POTASSIUM UPTAKE PROTEIN"/>
    <property type="match status" value="1"/>
</dbReference>
<dbReference type="InterPro" id="IPR036188">
    <property type="entry name" value="FAD/NAD-bd_sf"/>
</dbReference>
<organism evidence="6 7">
    <name type="scientific">Micromonospora zhanjiangensis</name>
    <dbReference type="NCBI Taxonomy" id="1522057"/>
    <lineage>
        <taxon>Bacteria</taxon>
        <taxon>Bacillati</taxon>
        <taxon>Actinomycetota</taxon>
        <taxon>Actinomycetes</taxon>
        <taxon>Micromonosporales</taxon>
        <taxon>Micromonosporaceae</taxon>
        <taxon>Micromonospora</taxon>
    </lineage>
</organism>
<dbReference type="Pfam" id="PF01494">
    <property type="entry name" value="FAD_binding_3"/>
    <property type="match status" value="1"/>
</dbReference>
<feature type="region of interest" description="Disordered" evidence="4">
    <location>
        <begin position="671"/>
        <end position="693"/>
    </location>
</feature>
<name>A0ABV8KJT3_9ACTN</name>
<dbReference type="PRINTS" id="PR00420">
    <property type="entry name" value="RNGMNOXGNASE"/>
</dbReference>
<dbReference type="Proteomes" id="UP001595868">
    <property type="component" value="Unassembled WGS sequence"/>
</dbReference>